<organism evidence="1 2">
    <name type="scientific">Mucilaginibacter gotjawali</name>
    <dbReference type="NCBI Taxonomy" id="1550579"/>
    <lineage>
        <taxon>Bacteria</taxon>
        <taxon>Pseudomonadati</taxon>
        <taxon>Bacteroidota</taxon>
        <taxon>Sphingobacteriia</taxon>
        <taxon>Sphingobacteriales</taxon>
        <taxon>Sphingobacteriaceae</taxon>
        <taxon>Mucilaginibacter</taxon>
    </lineage>
</organism>
<dbReference type="Proteomes" id="UP000218263">
    <property type="component" value="Chromosome"/>
</dbReference>
<dbReference type="RefSeq" id="WP_096354057.1">
    <property type="nucleotide sequence ID" value="NZ_AP017313.1"/>
</dbReference>
<gene>
    <name evidence="1" type="ORF">MgSA37_03848</name>
</gene>
<evidence type="ECO:0000313" key="1">
    <source>
        <dbReference type="EMBL" id="BAU55657.1"/>
    </source>
</evidence>
<name>A0A0X8X4R1_9SPHI</name>
<sequence length="290" mass="33259">MHHSQKKYLEVLSESHPLNTFRELCDCIESNKLMRLELFLADIPKFSEFTKKFDLDFAISDKSFQVFADEGLENWSSSIAYCSDAEKTAMRFVYVHKSKAVCETAKKFDASDNDVNIGLCLSYPKCCIEAYRDWQITNEEIDPISIIVDSFPFLGQVNTYDFPNPFSRYFSAGLFSHFPCSLACLETTKIAKQSLQNLQFHFPSVAEKILKMENSLVIFQKGRGICLWQKFDLNDNSINLDKDSFQGQGQLKLIFENVDKFEIFGKLLTLFPESLGVFKANSCFVGIFKL</sequence>
<reference evidence="1 2" key="1">
    <citation type="submission" date="2015-12" db="EMBL/GenBank/DDBJ databases">
        <title>Genome sequence of Mucilaginibacter gotjawali.</title>
        <authorList>
            <person name="Lee J.S."/>
            <person name="Lee K.C."/>
            <person name="Kim K.K."/>
            <person name="Lee B.W."/>
        </authorList>
    </citation>
    <scope>NUCLEOTIDE SEQUENCE [LARGE SCALE GENOMIC DNA]</scope>
    <source>
        <strain evidence="1 2">SA3-7</strain>
    </source>
</reference>
<protein>
    <submittedName>
        <fullName evidence="1">Uncharacterized protein</fullName>
    </submittedName>
</protein>
<dbReference type="EMBL" id="AP017313">
    <property type="protein sequence ID" value="BAU55657.1"/>
    <property type="molecule type" value="Genomic_DNA"/>
</dbReference>
<dbReference type="KEGG" id="mgot:MgSA37_03848"/>
<proteinExistence type="predicted"/>
<accession>A0A0X8X4R1</accession>
<dbReference type="OrthoDB" id="8585042at2"/>
<evidence type="ECO:0000313" key="2">
    <source>
        <dbReference type="Proteomes" id="UP000218263"/>
    </source>
</evidence>
<keyword evidence="2" id="KW-1185">Reference proteome</keyword>
<dbReference type="AlphaFoldDB" id="A0A0X8X4R1"/>